<evidence type="ECO:0000256" key="2">
    <source>
        <dbReference type="ARBA" id="ARBA00022475"/>
    </source>
</evidence>
<feature type="transmembrane region" description="Helical" evidence="7">
    <location>
        <begin position="160"/>
        <end position="181"/>
    </location>
</feature>
<feature type="transmembrane region" description="Helical" evidence="7">
    <location>
        <begin position="376"/>
        <end position="397"/>
    </location>
</feature>
<evidence type="ECO:0000256" key="6">
    <source>
        <dbReference type="ARBA" id="ARBA00023136"/>
    </source>
</evidence>
<evidence type="ECO:0000256" key="1">
    <source>
        <dbReference type="ARBA" id="ARBA00004651"/>
    </source>
</evidence>
<feature type="transmembrane region" description="Helical" evidence="7">
    <location>
        <begin position="85"/>
        <end position="108"/>
    </location>
</feature>
<proteinExistence type="predicted"/>
<reference evidence="8" key="1">
    <citation type="submission" date="2020-05" db="EMBL/GenBank/DDBJ databases">
        <authorList>
            <person name="Chiriac C."/>
            <person name="Salcher M."/>
            <person name="Ghai R."/>
            <person name="Kavagutti S V."/>
        </authorList>
    </citation>
    <scope>NUCLEOTIDE SEQUENCE</scope>
</reference>
<gene>
    <name evidence="8" type="ORF">UFOPK4061_00531</name>
</gene>
<keyword evidence="3" id="KW-0808">Transferase</keyword>
<dbReference type="AlphaFoldDB" id="A0A6J7PHK8"/>
<feature type="transmembrane region" description="Helical" evidence="7">
    <location>
        <begin position="337"/>
        <end position="356"/>
    </location>
</feature>
<keyword evidence="6 7" id="KW-0472">Membrane</keyword>
<keyword evidence="4 7" id="KW-0812">Transmembrane</keyword>
<feature type="transmembrane region" description="Helical" evidence="7">
    <location>
        <begin position="12"/>
        <end position="35"/>
    </location>
</feature>
<evidence type="ECO:0000256" key="3">
    <source>
        <dbReference type="ARBA" id="ARBA00022679"/>
    </source>
</evidence>
<dbReference type="InterPro" id="IPR018584">
    <property type="entry name" value="GT87"/>
</dbReference>
<feature type="transmembrane region" description="Helical" evidence="7">
    <location>
        <begin position="120"/>
        <end position="140"/>
    </location>
</feature>
<evidence type="ECO:0000256" key="4">
    <source>
        <dbReference type="ARBA" id="ARBA00022692"/>
    </source>
</evidence>
<comment type="subcellular location">
    <subcellularLocation>
        <location evidence="1">Cell membrane</location>
        <topology evidence="1">Multi-pass membrane protein</topology>
    </subcellularLocation>
</comment>
<dbReference type="GO" id="GO:0005886">
    <property type="term" value="C:plasma membrane"/>
    <property type="evidence" value="ECO:0007669"/>
    <property type="project" value="UniProtKB-SubCell"/>
</dbReference>
<name>A0A6J7PHK8_9ZZZZ</name>
<protein>
    <submittedName>
        <fullName evidence="8">Unannotated protein</fullName>
    </submittedName>
</protein>
<evidence type="ECO:0000313" key="8">
    <source>
        <dbReference type="EMBL" id="CAB5004511.1"/>
    </source>
</evidence>
<dbReference type="Pfam" id="PF09594">
    <property type="entry name" value="GT87"/>
    <property type="match status" value="1"/>
</dbReference>
<feature type="transmembrane region" description="Helical" evidence="7">
    <location>
        <begin position="188"/>
        <end position="210"/>
    </location>
</feature>
<accession>A0A6J7PHK8</accession>
<evidence type="ECO:0000256" key="7">
    <source>
        <dbReference type="SAM" id="Phobius"/>
    </source>
</evidence>
<keyword evidence="5 7" id="KW-1133">Transmembrane helix</keyword>
<dbReference type="GO" id="GO:0016758">
    <property type="term" value="F:hexosyltransferase activity"/>
    <property type="evidence" value="ECO:0007669"/>
    <property type="project" value="InterPro"/>
</dbReference>
<sequence>MSILHGQSIRRSLVLILLVWAATRTVLLAATFGLAEYFLPDVYLYSTWTILLSERQFPVGDAFWQYPPGAGVLFALAGVAGPDPIIGFVLLAVIADAAILALLVAASLRVHRDRYSPASLWGPWAWVIGGAAIGPIMLARFDLFPTLFAVAALLLVPKPWLSGMAAGIGALLKVWPALILLALPRRNLWRGILGAVAVTALGTLLISAWADGGVSFLGEQGERGLQIESVGAAPFVIAGAFGAPQQVVLRYGAFEIVMPGAIMIGLAITAIGLGLIGVIALQRLRGRLECVAPGDIALALVLVSVATSRVFSPQYSVWIVGVAAAASVDPRSRLRRVTILLIAMSALTAVLFPWLYGSLLETNWYAVIVQIVRLGLLLVCTATAVTVVLAPALAARLPVIRGLARPR</sequence>
<feature type="transmembrane region" description="Helical" evidence="7">
    <location>
        <begin position="261"/>
        <end position="284"/>
    </location>
</feature>
<evidence type="ECO:0000256" key="5">
    <source>
        <dbReference type="ARBA" id="ARBA00022989"/>
    </source>
</evidence>
<keyword evidence="2" id="KW-1003">Cell membrane</keyword>
<organism evidence="8">
    <name type="scientific">freshwater metagenome</name>
    <dbReference type="NCBI Taxonomy" id="449393"/>
    <lineage>
        <taxon>unclassified sequences</taxon>
        <taxon>metagenomes</taxon>
        <taxon>ecological metagenomes</taxon>
    </lineage>
</organism>
<dbReference type="EMBL" id="CAFBPD010000076">
    <property type="protein sequence ID" value="CAB5004511.1"/>
    <property type="molecule type" value="Genomic_DNA"/>
</dbReference>